<evidence type="ECO:0008006" key="3">
    <source>
        <dbReference type="Google" id="ProtNLM"/>
    </source>
</evidence>
<dbReference type="AlphaFoldDB" id="A0A9D3WKC4"/>
<evidence type="ECO:0000313" key="2">
    <source>
        <dbReference type="Proteomes" id="UP000828251"/>
    </source>
</evidence>
<dbReference type="OrthoDB" id="1001320at2759"/>
<proteinExistence type="predicted"/>
<accession>A0A9D3WKC4</accession>
<dbReference type="EMBL" id="JAIQCV010000001">
    <property type="protein sequence ID" value="KAH1130704.1"/>
    <property type="molecule type" value="Genomic_DNA"/>
</dbReference>
<evidence type="ECO:0000313" key="1">
    <source>
        <dbReference type="EMBL" id="KAH1130704.1"/>
    </source>
</evidence>
<reference evidence="1 2" key="1">
    <citation type="journal article" date="2021" name="Plant Biotechnol. J.">
        <title>Multi-omics assisted identification of the key and species-specific regulatory components of drought-tolerant mechanisms in Gossypium stocksii.</title>
        <authorList>
            <person name="Yu D."/>
            <person name="Ke L."/>
            <person name="Zhang D."/>
            <person name="Wu Y."/>
            <person name="Sun Y."/>
            <person name="Mei J."/>
            <person name="Sun J."/>
            <person name="Sun Y."/>
        </authorList>
    </citation>
    <scope>NUCLEOTIDE SEQUENCE [LARGE SCALE GENOMIC DNA]</scope>
    <source>
        <strain evidence="2">cv. E1</strain>
        <tissue evidence="1">Leaf</tissue>
    </source>
</reference>
<protein>
    <recommendedName>
        <fullName evidence="3">RNase H type-1 domain-containing protein</fullName>
    </recommendedName>
</protein>
<organism evidence="1 2">
    <name type="scientific">Gossypium stocksii</name>
    <dbReference type="NCBI Taxonomy" id="47602"/>
    <lineage>
        <taxon>Eukaryota</taxon>
        <taxon>Viridiplantae</taxon>
        <taxon>Streptophyta</taxon>
        <taxon>Embryophyta</taxon>
        <taxon>Tracheophyta</taxon>
        <taxon>Spermatophyta</taxon>
        <taxon>Magnoliopsida</taxon>
        <taxon>eudicotyledons</taxon>
        <taxon>Gunneridae</taxon>
        <taxon>Pentapetalae</taxon>
        <taxon>rosids</taxon>
        <taxon>malvids</taxon>
        <taxon>Malvales</taxon>
        <taxon>Malvaceae</taxon>
        <taxon>Malvoideae</taxon>
        <taxon>Gossypium</taxon>
    </lineage>
</organism>
<comment type="caution">
    <text evidence="1">The sequence shown here is derived from an EMBL/GenBank/DDBJ whole genome shotgun (WGS) entry which is preliminary data.</text>
</comment>
<keyword evidence="2" id="KW-1185">Reference proteome</keyword>
<gene>
    <name evidence="1" type="ORF">J1N35_002082</name>
</gene>
<sequence length="398" mass="44704">MLRLYNPHIVFFIGTKLDCNRMVQVQSYGSGFYSSPDLRHRSVTWDTLQSLGHDQSLPWLFEAWWVLDDTCKTKICDLWTGCVGSVPQRDKDDKNILDLSTAKLHLNLEIDKEELYWEQKARVDWLKIGDNNTWFFHRSTSQQKQLNRVSCLIQDNGHLAEDKAELVDVTTTYFEHLFASQGLGDPSPILRGVGAYITTVMNLTLIARFTLEEVYLTLKSMGPMKASGPNGFPTLFYQQYWHIGCPDVGAFCLECLNEDIQVHLVCGARISRHGSQVSHLLFVDNCILFGEAMVGGCSDSKTDFSEEIICSVQFYLLEFDTVHAKLHGCLIGPERWRPPEGSCLKVNFDAAFHAPTLMTCVGIVIKDNLGSVIGYASVVTMHIPSAFAAEALACYPAI</sequence>
<dbReference type="Proteomes" id="UP000828251">
    <property type="component" value="Unassembled WGS sequence"/>
</dbReference>
<name>A0A9D3WKC4_9ROSI</name>